<dbReference type="GO" id="GO:0046983">
    <property type="term" value="F:protein dimerization activity"/>
    <property type="evidence" value="ECO:0007669"/>
    <property type="project" value="InterPro"/>
</dbReference>
<dbReference type="PANTHER" id="PTHR12565">
    <property type="entry name" value="STEROL REGULATORY ELEMENT-BINDING PROTEIN"/>
    <property type="match status" value="1"/>
</dbReference>
<reference evidence="7" key="1">
    <citation type="submission" date="2016-04" db="EMBL/GenBank/DDBJ databases">
        <title>Cephalotus genome sequencing.</title>
        <authorList>
            <person name="Fukushima K."/>
            <person name="Hasebe M."/>
            <person name="Fang X."/>
        </authorList>
    </citation>
    <scope>NUCLEOTIDE SEQUENCE [LARGE SCALE GENOMIC DNA]</scope>
    <source>
        <strain evidence="7">cv. St1</strain>
    </source>
</reference>
<proteinExistence type="predicted"/>
<gene>
    <name evidence="6" type="ORF">CFOL_v3_03556</name>
</gene>
<feature type="domain" description="BHLH" evidence="5">
    <location>
        <begin position="202"/>
        <end position="252"/>
    </location>
</feature>
<dbReference type="InterPro" id="IPR024097">
    <property type="entry name" value="bHLH_ZIP_TF"/>
</dbReference>
<evidence type="ECO:0000256" key="2">
    <source>
        <dbReference type="ARBA" id="ARBA00023015"/>
    </source>
</evidence>
<dbReference type="GO" id="GO:0005634">
    <property type="term" value="C:nucleus"/>
    <property type="evidence" value="ECO:0007669"/>
    <property type="project" value="UniProtKB-SubCell"/>
</dbReference>
<evidence type="ECO:0000256" key="4">
    <source>
        <dbReference type="ARBA" id="ARBA00023242"/>
    </source>
</evidence>
<dbReference type="STRING" id="3775.A0A1Q3AWJ4"/>
<dbReference type="FunCoup" id="A0A1Q3AWJ4">
    <property type="interactions" value="135"/>
</dbReference>
<dbReference type="Pfam" id="PF00010">
    <property type="entry name" value="HLH"/>
    <property type="match status" value="1"/>
</dbReference>
<dbReference type="Gene3D" id="4.10.280.10">
    <property type="entry name" value="Helix-loop-helix DNA-binding domain"/>
    <property type="match status" value="1"/>
</dbReference>
<name>A0A1Q3AWJ4_CEPFO</name>
<dbReference type="EMBL" id="BDDD01000134">
    <property type="protein sequence ID" value="GAV60025.1"/>
    <property type="molecule type" value="Genomic_DNA"/>
</dbReference>
<dbReference type="SUPFAM" id="SSF47459">
    <property type="entry name" value="HLH, helix-loop-helix DNA-binding domain"/>
    <property type="match status" value="1"/>
</dbReference>
<comment type="subcellular location">
    <subcellularLocation>
        <location evidence="1">Nucleus</location>
    </subcellularLocation>
</comment>
<dbReference type="FunFam" id="4.10.280.10:FF:000002">
    <property type="entry name" value="Basic helix-loop-helix transcription factor"/>
    <property type="match status" value="1"/>
</dbReference>
<sequence length="367" mass="40767">MDFTVSERQQERLRWLQQQHYVVQKNSYSMPQLQHLLSNDNFTVSGEISDWSRKPQLYMGMRSNLSEFDNLSIAGTELAANRVSMDSVTGSFEIIDKRNVSRTPSCQVAALGVAMMKEVDGESLSLMEKMEATSEKNSIVKRKAGSVVAEGCKDKRIKEMEETTKVKVKSSTESSAETLKTLSKASEIKKADYIHVRARHGQATDSHSLAERARREKISKKMKCLQDLVPGCNKVTGKAGMLDEIINYVQSLQRQVEFLSMKLAAQNPKMEYNTDNFPVKQVSSFPTAIMSSAMANLPYPQLNPAASCVLDMPIHPSITAAQISGISSVSVPELCLDSSCFSQVQPFSAWDAADLQSLYNANNAEFH</sequence>
<dbReference type="InterPro" id="IPR011598">
    <property type="entry name" value="bHLH_dom"/>
</dbReference>
<accession>A0A1Q3AWJ4</accession>
<evidence type="ECO:0000313" key="7">
    <source>
        <dbReference type="Proteomes" id="UP000187406"/>
    </source>
</evidence>
<evidence type="ECO:0000256" key="3">
    <source>
        <dbReference type="ARBA" id="ARBA00023163"/>
    </source>
</evidence>
<dbReference type="InParanoid" id="A0A1Q3AWJ4"/>
<dbReference type="SMART" id="SM00353">
    <property type="entry name" value="HLH"/>
    <property type="match status" value="1"/>
</dbReference>
<keyword evidence="2" id="KW-0805">Transcription regulation</keyword>
<keyword evidence="7" id="KW-1185">Reference proteome</keyword>
<evidence type="ECO:0000313" key="6">
    <source>
        <dbReference type="EMBL" id="GAV60025.1"/>
    </source>
</evidence>
<evidence type="ECO:0000259" key="5">
    <source>
        <dbReference type="PROSITE" id="PS50888"/>
    </source>
</evidence>
<dbReference type="GO" id="GO:0003700">
    <property type="term" value="F:DNA-binding transcription factor activity"/>
    <property type="evidence" value="ECO:0007669"/>
    <property type="project" value="TreeGrafter"/>
</dbReference>
<keyword evidence="4" id="KW-0539">Nucleus</keyword>
<dbReference type="PANTHER" id="PTHR12565:SF184">
    <property type="entry name" value="BHLH TRANSCRIPTION FACTOR"/>
    <property type="match status" value="1"/>
</dbReference>
<dbReference type="CDD" id="cd18919">
    <property type="entry name" value="bHLH_AtBPE_like"/>
    <property type="match status" value="1"/>
</dbReference>
<organism evidence="6 7">
    <name type="scientific">Cephalotus follicularis</name>
    <name type="common">Albany pitcher plant</name>
    <dbReference type="NCBI Taxonomy" id="3775"/>
    <lineage>
        <taxon>Eukaryota</taxon>
        <taxon>Viridiplantae</taxon>
        <taxon>Streptophyta</taxon>
        <taxon>Embryophyta</taxon>
        <taxon>Tracheophyta</taxon>
        <taxon>Spermatophyta</taxon>
        <taxon>Magnoliopsida</taxon>
        <taxon>eudicotyledons</taxon>
        <taxon>Gunneridae</taxon>
        <taxon>Pentapetalae</taxon>
        <taxon>rosids</taxon>
        <taxon>fabids</taxon>
        <taxon>Oxalidales</taxon>
        <taxon>Cephalotaceae</taxon>
        <taxon>Cephalotus</taxon>
    </lineage>
</organism>
<dbReference type="InterPro" id="IPR036638">
    <property type="entry name" value="HLH_DNA-bd_sf"/>
</dbReference>
<comment type="caution">
    <text evidence="6">The sequence shown here is derived from an EMBL/GenBank/DDBJ whole genome shotgun (WGS) entry which is preliminary data.</text>
</comment>
<dbReference type="PROSITE" id="PS50888">
    <property type="entry name" value="BHLH"/>
    <property type="match status" value="1"/>
</dbReference>
<dbReference type="OrthoDB" id="1915602at2759"/>
<dbReference type="Proteomes" id="UP000187406">
    <property type="component" value="Unassembled WGS sequence"/>
</dbReference>
<dbReference type="AlphaFoldDB" id="A0A1Q3AWJ4"/>
<protein>
    <submittedName>
        <fullName evidence="6">HLH domain-containing protein</fullName>
    </submittedName>
</protein>
<keyword evidence="3" id="KW-0804">Transcription</keyword>
<evidence type="ECO:0000256" key="1">
    <source>
        <dbReference type="ARBA" id="ARBA00004123"/>
    </source>
</evidence>